<dbReference type="PROSITE" id="PS01032">
    <property type="entry name" value="PPM_1"/>
    <property type="match status" value="1"/>
</dbReference>
<dbReference type="Gene3D" id="3.60.40.10">
    <property type="entry name" value="PPM-type phosphatase domain"/>
    <property type="match status" value="1"/>
</dbReference>
<evidence type="ECO:0000313" key="10">
    <source>
        <dbReference type="Proteomes" id="UP000800096"/>
    </source>
</evidence>
<dbReference type="SUPFAM" id="SSF57850">
    <property type="entry name" value="RING/U-box"/>
    <property type="match status" value="1"/>
</dbReference>
<reference evidence="9" key="1">
    <citation type="journal article" date="2020" name="Stud. Mycol.">
        <title>101 Dothideomycetes genomes: a test case for predicting lifestyles and emergence of pathogens.</title>
        <authorList>
            <person name="Haridas S."/>
            <person name="Albert R."/>
            <person name="Binder M."/>
            <person name="Bloem J."/>
            <person name="Labutti K."/>
            <person name="Salamov A."/>
            <person name="Andreopoulos B."/>
            <person name="Baker S."/>
            <person name="Barry K."/>
            <person name="Bills G."/>
            <person name="Bluhm B."/>
            <person name="Cannon C."/>
            <person name="Castanera R."/>
            <person name="Culley D."/>
            <person name="Daum C."/>
            <person name="Ezra D."/>
            <person name="Gonzalez J."/>
            <person name="Henrissat B."/>
            <person name="Kuo A."/>
            <person name="Liang C."/>
            <person name="Lipzen A."/>
            <person name="Lutzoni F."/>
            <person name="Magnuson J."/>
            <person name="Mondo S."/>
            <person name="Nolan M."/>
            <person name="Ohm R."/>
            <person name="Pangilinan J."/>
            <person name="Park H.-J."/>
            <person name="Ramirez L."/>
            <person name="Alfaro M."/>
            <person name="Sun H."/>
            <person name="Tritt A."/>
            <person name="Yoshinaga Y."/>
            <person name="Zwiers L.-H."/>
            <person name="Turgeon B."/>
            <person name="Goodwin S."/>
            <person name="Spatafora J."/>
            <person name="Crous P."/>
            <person name="Grigoriev I."/>
        </authorList>
    </citation>
    <scope>NUCLEOTIDE SEQUENCE</scope>
    <source>
        <strain evidence="9">HMLAC05119</strain>
    </source>
</reference>
<evidence type="ECO:0000256" key="1">
    <source>
        <dbReference type="ARBA" id="ARBA00022723"/>
    </source>
</evidence>
<dbReference type="InterPro" id="IPR015655">
    <property type="entry name" value="PP2C"/>
</dbReference>
<dbReference type="InterPro" id="IPR036457">
    <property type="entry name" value="PPM-type-like_dom_sf"/>
</dbReference>
<dbReference type="Proteomes" id="UP000800096">
    <property type="component" value="Unassembled WGS sequence"/>
</dbReference>
<gene>
    <name evidence="9" type="ORF">BDU57DRAFT_468050</name>
</gene>
<feature type="compositionally biased region" description="Low complexity" evidence="6">
    <location>
        <begin position="767"/>
        <end position="790"/>
    </location>
</feature>
<keyword evidence="1" id="KW-0479">Metal-binding</keyword>
<dbReference type="SUPFAM" id="SSF81606">
    <property type="entry name" value="PP2C-like"/>
    <property type="match status" value="1"/>
</dbReference>
<dbReference type="OrthoDB" id="659at2759"/>
<dbReference type="CDD" id="cd00143">
    <property type="entry name" value="PP2Cc"/>
    <property type="match status" value="1"/>
</dbReference>
<evidence type="ECO:0000259" key="7">
    <source>
        <dbReference type="PROSITE" id="PS50089"/>
    </source>
</evidence>
<name>A0A6A5QY33_AMPQU</name>
<evidence type="ECO:0000256" key="3">
    <source>
        <dbReference type="ARBA" id="ARBA00022912"/>
    </source>
</evidence>
<feature type="region of interest" description="Disordered" evidence="6">
    <location>
        <begin position="760"/>
        <end position="800"/>
    </location>
</feature>
<keyword evidence="4" id="KW-0862">Zinc</keyword>
<feature type="domain" description="PPM-type phosphatase" evidence="8">
    <location>
        <begin position="455"/>
        <end position="755"/>
    </location>
</feature>
<evidence type="ECO:0000313" key="9">
    <source>
        <dbReference type="EMBL" id="KAF1918757.1"/>
    </source>
</evidence>
<keyword evidence="4" id="KW-0863">Zinc-finger</keyword>
<dbReference type="InterPro" id="IPR001841">
    <property type="entry name" value="Znf_RING"/>
</dbReference>
<dbReference type="Gene3D" id="3.30.40.10">
    <property type="entry name" value="Zinc/RING finger domain, C3HC4 (zinc finger)"/>
    <property type="match status" value="1"/>
</dbReference>
<dbReference type="InterPro" id="IPR001932">
    <property type="entry name" value="PPM-type_phosphatase-like_dom"/>
</dbReference>
<evidence type="ECO:0000259" key="8">
    <source>
        <dbReference type="PROSITE" id="PS51746"/>
    </source>
</evidence>
<dbReference type="SMART" id="SM00332">
    <property type="entry name" value="PP2Cc"/>
    <property type="match status" value="1"/>
</dbReference>
<evidence type="ECO:0000256" key="4">
    <source>
        <dbReference type="PROSITE-ProRule" id="PRU00175"/>
    </source>
</evidence>
<dbReference type="GO" id="GO:0008270">
    <property type="term" value="F:zinc ion binding"/>
    <property type="evidence" value="ECO:0007669"/>
    <property type="project" value="UniProtKB-KW"/>
</dbReference>
<comment type="similarity">
    <text evidence="5">Belongs to the PP2C family.</text>
</comment>
<dbReference type="GO" id="GO:0004722">
    <property type="term" value="F:protein serine/threonine phosphatase activity"/>
    <property type="evidence" value="ECO:0007669"/>
    <property type="project" value="InterPro"/>
</dbReference>
<feature type="domain" description="RING-type" evidence="7">
    <location>
        <begin position="225"/>
        <end position="286"/>
    </location>
</feature>
<keyword evidence="2 5" id="KW-0378">Hydrolase</keyword>
<dbReference type="Pfam" id="PF00481">
    <property type="entry name" value="PP2C"/>
    <property type="match status" value="1"/>
</dbReference>
<dbReference type="PANTHER" id="PTHR47992">
    <property type="entry name" value="PROTEIN PHOSPHATASE"/>
    <property type="match status" value="1"/>
</dbReference>
<proteinExistence type="inferred from homology"/>
<dbReference type="AlphaFoldDB" id="A0A6A5QY33"/>
<keyword evidence="3 5" id="KW-0904">Protein phosphatase</keyword>
<keyword evidence="10" id="KW-1185">Reference proteome</keyword>
<sequence length="800" mass="90229">MDDAIDQLIHNKQVPAATAVYKEVRRRFRSLFDIKLPLKKSGNVIAADPRSDRNFKVSSLPTFPSELKEYPEEEDQDGHKRALTWISDMLASHARVLKREHYIRIFRSAIEKEAMGLAETWSEMERLYMTLTELDKPDPKERLHKAVTLVAKMNLAEQLSGISTLATLRREALQRVSTLARDAHDIRSQIVDRTQDLKIDHFACAIPLATIQMRPDIVDDNEGCCPVCQNSYTDLSTNTVPDLLADFPVRIKYCGHIIGKACLEQWMSTPKIDEAKYPHRTCPLCRVKIEGIPGPPYPASLKRHIKTDLRAVETLKEFVYGWDMDVEECMDTIAMCMSEEIVCEELLVVIKNMAGKTRWGYEKDQKMLEDKMKTLKEERWVWGFRGDHIWRRMRDEWMQSGVVRKDVSRCQEAVCREQQNYSCGNRQKHVVYNHANDINFSTFHKNTIMGVNIVEVGVSMTLGDRGEQQDRYICFEPRSLKSRKELALFAIFDGHGGTEAVQHIHGNLIKHLEDHFSSTEKRPCAESYKQAIQRSLKAVDRDIGREDLDGGATVALVLIDTKQNLLVEADLGDSHIIFGNHSDHRGSLDGRKGRDDWDLDVLSKEHAPDAPEEQKRIEEAGGEINFTTGTARVGAVSMARALGDMEYKKPRVNRLAGHDLSDLDGVETGVAPGAKVTHDLVSNKAHFSTRELSGQSLIMLASDGVGDAEEACEDARDAVDMWTEGKELKEIAETLTARAGKMKNADNCTVLLVVLDTEGHGERRDSGSGMLRKGSSSSSRRGSRRSSMSSIKENIKDLLR</sequence>
<dbReference type="EMBL" id="ML979133">
    <property type="protein sequence ID" value="KAF1918757.1"/>
    <property type="molecule type" value="Genomic_DNA"/>
</dbReference>
<accession>A0A6A5QY33</accession>
<organism evidence="9 10">
    <name type="scientific">Ampelomyces quisqualis</name>
    <name type="common">Powdery mildew agent</name>
    <dbReference type="NCBI Taxonomy" id="50730"/>
    <lineage>
        <taxon>Eukaryota</taxon>
        <taxon>Fungi</taxon>
        <taxon>Dikarya</taxon>
        <taxon>Ascomycota</taxon>
        <taxon>Pezizomycotina</taxon>
        <taxon>Dothideomycetes</taxon>
        <taxon>Pleosporomycetidae</taxon>
        <taxon>Pleosporales</taxon>
        <taxon>Pleosporineae</taxon>
        <taxon>Phaeosphaeriaceae</taxon>
        <taxon>Ampelomyces</taxon>
    </lineage>
</organism>
<dbReference type="PROSITE" id="PS50089">
    <property type="entry name" value="ZF_RING_2"/>
    <property type="match status" value="1"/>
</dbReference>
<dbReference type="InterPro" id="IPR013083">
    <property type="entry name" value="Znf_RING/FYVE/PHD"/>
</dbReference>
<dbReference type="PROSITE" id="PS51746">
    <property type="entry name" value="PPM_2"/>
    <property type="match status" value="1"/>
</dbReference>
<evidence type="ECO:0000256" key="2">
    <source>
        <dbReference type="ARBA" id="ARBA00022801"/>
    </source>
</evidence>
<evidence type="ECO:0000256" key="6">
    <source>
        <dbReference type="SAM" id="MobiDB-lite"/>
    </source>
</evidence>
<dbReference type="InterPro" id="IPR000222">
    <property type="entry name" value="PP2C_BS"/>
</dbReference>
<protein>
    <submittedName>
        <fullName evidence="9">Phosphatase 2C-like domain-containing protein</fullName>
    </submittedName>
</protein>
<evidence type="ECO:0000256" key="5">
    <source>
        <dbReference type="RuleBase" id="RU003465"/>
    </source>
</evidence>